<dbReference type="KEGG" id="nal:B005_4313"/>
<proteinExistence type="predicted"/>
<evidence type="ECO:0000256" key="1">
    <source>
        <dbReference type="SAM" id="Phobius"/>
    </source>
</evidence>
<protein>
    <submittedName>
        <fullName evidence="2">Uncharacterized protein</fullName>
    </submittedName>
</protein>
<keyword evidence="1" id="KW-0472">Membrane</keyword>
<organism evidence="2 3">
    <name type="scientific">Nocardiopsis alba (strain ATCC BAA-2165 / BE74)</name>
    <dbReference type="NCBI Taxonomy" id="1205910"/>
    <lineage>
        <taxon>Bacteria</taxon>
        <taxon>Bacillati</taxon>
        <taxon>Actinomycetota</taxon>
        <taxon>Actinomycetes</taxon>
        <taxon>Streptosporangiales</taxon>
        <taxon>Nocardiopsidaceae</taxon>
        <taxon>Nocardiopsis</taxon>
    </lineage>
</organism>
<accession>J7L7I7</accession>
<reference evidence="3" key="2">
    <citation type="submission" date="2012-08" db="EMBL/GenBank/DDBJ databases">
        <title>Whole-genome sequence of Nocardiopsis alba strain ATCC BAA-2165 associated with honeybees.</title>
        <authorList>
            <person name="Qiao J."/>
            <person name="Chen L."/>
            <person name="Li Y."/>
            <person name="Wang J."/>
            <person name="Zhang W."/>
            <person name="Chen S."/>
        </authorList>
    </citation>
    <scope>NUCLEOTIDE SEQUENCE [LARGE SCALE GENOMIC DNA]</scope>
    <source>
        <strain evidence="3">ATCC BAA-2165 / BE74</strain>
    </source>
</reference>
<dbReference type="PATRIC" id="fig|1205910.3.peg.4086"/>
<dbReference type="STRING" id="1205910.B005_4313"/>
<dbReference type="Proteomes" id="UP000003779">
    <property type="component" value="Chromosome"/>
</dbReference>
<feature type="transmembrane region" description="Helical" evidence="1">
    <location>
        <begin position="12"/>
        <end position="33"/>
    </location>
</feature>
<name>J7L7I7_NOCAA</name>
<keyword evidence="1" id="KW-0812">Transmembrane</keyword>
<evidence type="ECO:0000313" key="2">
    <source>
        <dbReference type="EMBL" id="AFR06427.1"/>
    </source>
</evidence>
<sequence length="48" mass="5511">MDVLLFGNDGSYFKFLLSAWSVVGVISFVWLTIRSKNERSDARDPEDE</sequence>
<keyword evidence="1" id="KW-1133">Transmembrane helix</keyword>
<dbReference type="HOGENOM" id="CLU_3155433_0_0_11"/>
<evidence type="ECO:0000313" key="3">
    <source>
        <dbReference type="Proteomes" id="UP000003779"/>
    </source>
</evidence>
<dbReference type="EMBL" id="CP003788">
    <property type="protein sequence ID" value="AFR06427.1"/>
    <property type="molecule type" value="Genomic_DNA"/>
</dbReference>
<gene>
    <name evidence="2" type="ordered locus">B005_4313</name>
</gene>
<dbReference type="AlphaFoldDB" id="J7L7I7"/>
<reference evidence="2 3" key="1">
    <citation type="journal article" date="2012" name="J. Bacteriol.">
        <title>Whole-Genome Sequence of Nocardiopsis alba Strain ATCC BAA-2165, Associated with Honeybees.</title>
        <authorList>
            <person name="Qiao J."/>
            <person name="Chen L."/>
            <person name="Li Y."/>
            <person name="Wang J."/>
            <person name="Zhang W."/>
            <person name="Chen S."/>
        </authorList>
    </citation>
    <scope>NUCLEOTIDE SEQUENCE [LARGE SCALE GENOMIC DNA]</scope>
    <source>
        <strain evidence="3">ATCC BAA-2165 / BE74</strain>
    </source>
</reference>